<comment type="similarity">
    <text evidence="1">Belongs to the peptidase C1 family.</text>
</comment>
<dbReference type="GO" id="GO:0006508">
    <property type="term" value="P:proteolysis"/>
    <property type="evidence" value="ECO:0007669"/>
    <property type="project" value="InterPro"/>
</dbReference>
<feature type="domain" description="Cathepsin propeptide inhibitor" evidence="5">
    <location>
        <begin position="47"/>
        <end position="103"/>
    </location>
</feature>
<comment type="caution">
    <text evidence="6">The sequence shown here is derived from an EMBL/GenBank/DDBJ whole genome shotgun (WGS) entry which is preliminary data.</text>
</comment>
<evidence type="ECO:0000313" key="7">
    <source>
        <dbReference type="Proteomes" id="UP000807115"/>
    </source>
</evidence>
<dbReference type="SMART" id="SM00645">
    <property type="entry name" value="Pept_C1"/>
    <property type="match status" value="1"/>
</dbReference>
<dbReference type="Gene3D" id="3.90.70.10">
    <property type="entry name" value="Cysteine proteinases"/>
    <property type="match status" value="1"/>
</dbReference>
<dbReference type="PANTHER" id="PTHR12411">
    <property type="entry name" value="CYSTEINE PROTEASE FAMILY C1-RELATED"/>
    <property type="match status" value="1"/>
</dbReference>
<keyword evidence="3" id="KW-0732">Signal</keyword>
<dbReference type="PROSITE" id="PS00640">
    <property type="entry name" value="THIOL_PROTEASE_ASN"/>
    <property type="match status" value="1"/>
</dbReference>
<feature type="signal peptide" evidence="3">
    <location>
        <begin position="1"/>
        <end position="27"/>
    </location>
</feature>
<dbReference type="InterPro" id="IPR013201">
    <property type="entry name" value="Prot_inhib_I29"/>
</dbReference>
<dbReference type="InterPro" id="IPR038765">
    <property type="entry name" value="Papain-like_cys_pep_sf"/>
</dbReference>
<dbReference type="SUPFAM" id="SSF54001">
    <property type="entry name" value="Cysteine proteinases"/>
    <property type="match status" value="1"/>
</dbReference>
<evidence type="ECO:0000259" key="4">
    <source>
        <dbReference type="SMART" id="SM00645"/>
    </source>
</evidence>
<evidence type="ECO:0000259" key="5">
    <source>
        <dbReference type="SMART" id="SM00848"/>
    </source>
</evidence>
<dbReference type="FunFam" id="3.90.70.10:FF:000207">
    <property type="entry name" value="Putative cysteine proteinase"/>
    <property type="match status" value="1"/>
</dbReference>
<dbReference type="Proteomes" id="UP000807115">
    <property type="component" value="Chromosome 2"/>
</dbReference>
<evidence type="ECO:0000256" key="1">
    <source>
        <dbReference type="ARBA" id="ARBA00008455"/>
    </source>
</evidence>
<dbReference type="GO" id="GO:0008234">
    <property type="term" value="F:cysteine-type peptidase activity"/>
    <property type="evidence" value="ECO:0007669"/>
    <property type="project" value="InterPro"/>
</dbReference>
<reference evidence="6" key="2">
    <citation type="submission" date="2020-10" db="EMBL/GenBank/DDBJ databases">
        <authorList>
            <person name="Cooper E.A."/>
            <person name="Brenton Z.W."/>
            <person name="Flinn B.S."/>
            <person name="Jenkins J."/>
            <person name="Shu S."/>
            <person name="Flowers D."/>
            <person name="Luo F."/>
            <person name="Wang Y."/>
            <person name="Xia P."/>
            <person name="Barry K."/>
            <person name="Daum C."/>
            <person name="Lipzen A."/>
            <person name="Yoshinaga Y."/>
            <person name="Schmutz J."/>
            <person name="Saski C."/>
            <person name="Vermerris W."/>
            <person name="Kresovich S."/>
        </authorList>
    </citation>
    <scope>NUCLEOTIDE SEQUENCE</scope>
</reference>
<protein>
    <submittedName>
        <fullName evidence="6">Uncharacterized protein</fullName>
    </submittedName>
</protein>
<feature type="domain" description="Peptidase C1A papain C-terminal" evidence="4">
    <location>
        <begin position="143"/>
        <end position="360"/>
    </location>
</feature>
<name>A0A921UVH9_SORBI</name>
<organism evidence="6 7">
    <name type="scientific">Sorghum bicolor</name>
    <name type="common">Sorghum</name>
    <name type="synonym">Sorghum vulgare</name>
    <dbReference type="NCBI Taxonomy" id="4558"/>
    <lineage>
        <taxon>Eukaryota</taxon>
        <taxon>Viridiplantae</taxon>
        <taxon>Streptophyta</taxon>
        <taxon>Embryophyta</taxon>
        <taxon>Tracheophyta</taxon>
        <taxon>Spermatophyta</taxon>
        <taxon>Magnoliopsida</taxon>
        <taxon>Liliopsida</taxon>
        <taxon>Poales</taxon>
        <taxon>Poaceae</taxon>
        <taxon>PACMAD clade</taxon>
        <taxon>Panicoideae</taxon>
        <taxon>Andropogonodae</taxon>
        <taxon>Andropogoneae</taxon>
        <taxon>Sorghinae</taxon>
        <taxon>Sorghum</taxon>
    </lineage>
</organism>
<evidence type="ECO:0000313" key="6">
    <source>
        <dbReference type="EMBL" id="KAG0546087.1"/>
    </source>
</evidence>
<dbReference type="InterPro" id="IPR039417">
    <property type="entry name" value="Peptidase_C1A_papain-like"/>
</dbReference>
<sequence length="363" mass="40554">MVKVQRMGGVVLAAAVLLIAMVAMVAAELVPVMDKDLESEASMMNLYQRWRSVYNGSLDHVEKPSRFDTFKENARHINEFNKREDEPYKLGLNQFSDLTDEEFDSGMYTGALLEDTGNVSLSSGMIDDDDDDELLASAANKKVPCKWDWRRHGAVTPVKNQKKCGSCWAFGMVGAVEGINAIKTGKLKSLSEQEVLDCSGAGTCKGGDPYKAFDHAKRPGLALDHQGHPPYYPAYVAEKKKCRFNPRKHVVKIDGKRMMRDTTEAKLKCRVYKQPVAILIEANHAFSRYSKGVFTGPCGTRLNHVVVVVGYGTTTNGIDYWIVKNSWGKGWGENGYIRMKRNVRSKAGLCGMYMKPMYPIKNK</sequence>
<dbReference type="PRINTS" id="PR00705">
    <property type="entry name" value="PAPAIN"/>
</dbReference>
<dbReference type="EMBL" id="CM027681">
    <property type="protein sequence ID" value="KAG0546087.1"/>
    <property type="molecule type" value="Genomic_DNA"/>
</dbReference>
<dbReference type="CDD" id="cd02248">
    <property type="entry name" value="Peptidase_C1A"/>
    <property type="match status" value="1"/>
</dbReference>
<evidence type="ECO:0000256" key="2">
    <source>
        <dbReference type="ARBA" id="ARBA00023157"/>
    </source>
</evidence>
<gene>
    <name evidence="6" type="ORF">BDA96_02G417800</name>
</gene>
<dbReference type="InterPro" id="IPR000668">
    <property type="entry name" value="Peptidase_C1A_C"/>
</dbReference>
<dbReference type="Pfam" id="PF08246">
    <property type="entry name" value="Inhibitor_I29"/>
    <property type="match status" value="1"/>
</dbReference>
<dbReference type="InterPro" id="IPR025661">
    <property type="entry name" value="Pept_asp_AS"/>
</dbReference>
<evidence type="ECO:0000256" key="3">
    <source>
        <dbReference type="SAM" id="SignalP"/>
    </source>
</evidence>
<reference evidence="6" key="1">
    <citation type="journal article" date="2019" name="BMC Genomics">
        <title>A new reference genome for Sorghum bicolor reveals high levels of sequence similarity between sweet and grain genotypes: implications for the genetics of sugar metabolism.</title>
        <authorList>
            <person name="Cooper E.A."/>
            <person name="Brenton Z.W."/>
            <person name="Flinn B.S."/>
            <person name="Jenkins J."/>
            <person name="Shu S."/>
            <person name="Flowers D."/>
            <person name="Luo F."/>
            <person name="Wang Y."/>
            <person name="Xia P."/>
            <person name="Barry K."/>
            <person name="Daum C."/>
            <person name="Lipzen A."/>
            <person name="Yoshinaga Y."/>
            <person name="Schmutz J."/>
            <person name="Saski C."/>
            <person name="Vermerris W."/>
            <person name="Kresovich S."/>
        </authorList>
    </citation>
    <scope>NUCLEOTIDE SEQUENCE</scope>
</reference>
<dbReference type="InterPro" id="IPR013128">
    <property type="entry name" value="Peptidase_C1A"/>
</dbReference>
<dbReference type="AlphaFoldDB" id="A0A921UVH9"/>
<dbReference type="SMART" id="SM00848">
    <property type="entry name" value="Inhibitor_I29"/>
    <property type="match status" value="1"/>
</dbReference>
<feature type="chain" id="PRO_5036996209" evidence="3">
    <location>
        <begin position="28"/>
        <end position="363"/>
    </location>
</feature>
<keyword evidence="2" id="KW-1015">Disulfide bond</keyword>
<proteinExistence type="inferred from homology"/>
<accession>A0A921UVH9</accession>
<dbReference type="Pfam" id="PF00112">
    <property type="entry name" value="Peptidase_C1"/>
    <property type="match status" value="1"/>
</dbReference>